<name>A0A370GDY2_9BACI</name>
<keyword evidence="5" id="KW-0946">Virion</keyword>
<comment type="caution">
    <text evidence="5">The sequence shown here is derived from an EMBL/GenBank/DDBJ whole genome shotgun (WGS) entry which is preliminary data.</text>
</comment>
<reference evidence="5 6" key="1">
    <citation type="submission" date="2018-07" db="EMBL/GenBank/DDBJ databases">
        <title>Genomic Encyclopedia of Type Strains, Phase IV (KMG-IV): sequencing the most valuable type-strain genomes for metagenomic binning, comparative biology and taxonomic classification.</title>
        <authorList>
            <person name="Goeker M."/>
        </authorList>
    </citation>
    <scope>NUCLEOTIDE SEQUENCE [LARGE SCALE GENOMIC DNA]</scope>
    <source>
        <strain evidence="5 6">DSM 25281</strain>
    </source>
</reference>
<dbReference type="EMBL" id="QQAY01000006">
    <property type="protein sequence ID" value="RDI41891.1"/>
    <property type="molecule type" value="Genomic_DNA"/>
</dbReference>
<dbReference type="Gene3D" id="1.20.1260.10">
    <property type="match status" value="1"/>
</dbReference>
<organism evidence="5 6">
    <name type="scientific">Falsibacillus pallidus</name>
    <dbReference type="NCBI Taxonomy" id="493781"/>
    <lineage>
        <taxon>Bacteria</taxon>
        <taxon>Bacillati</taxon>
        <taxon>Bacillota</taxon>
        <taxon>Bacilli</taxon>
        <taxon>Bacillales</taxon>
        <taxon>Bacillaceae</taxon>
        <taxon>Falsibacillus</taxon>
    </lineage>
</organism>
<evidence type="ECO:0000256" key="1">
    <source>
        <dbReference type="ARBA" id="ARBA00022969"/>
    </source>
</evidence>
<feature type="compositionally biased region" description="Low complexity" evidence="4">
    <location>
        <begin position="23"/>
        <end position="34"/>
    </location>
</feature>
<keyword evidence="5" id="KW-0167">Capsid protein</keyword>
<evidence type="ECO:0000313" key="6">
    <source>
        <dbReference type="Proteomes" id="UP000255326"/>
    </source>
</evidence>
<dbReference type="InterPro" id="IPR012347">
    <property type="entry name" value="Ferritin-like"/>
</dbReference>
<dbReference type="Proteomes" id="UP000255326">
    <property type="component" value="Unassembled WGS sequence"/>
</dbReference>
<dbReference type="OrthoDB" id="2577233at2"/>
<dbReference type="PANTHER" id="PTHR39183:SF1">
    <property type="entry name" value="SPORE COAT PROTEIN F-LIKE PROTEIN YHCQ"/>
    <property type="match status" value="1"/>
</dbReference>
<evidence type="ECO:0000256" key="4">
    <source>
        <dbReference type="SAM" id="MobiDB-lite"/>
    </source>
</evidence>
<dbReference type="Pfam" id="PF07875">
    <property type="entry name" value="Coat_F"/>
    <property type="match status" value="1"/>
</dbReference>
<protein>
    <submittedName>
        <fullName evidence="5">Spore coat protein CotF</fullName>
    </submittedName>
</protein>
<feature type="compositionally biased region" description="Low complexity" evidence="4">
    <location>
        <begin position="7"/>
        <end position="16"/>
    </location>
</feature>
<dbReference type="PANTHER" id="PTHR39183">
    <property type="entry name" value="SPORE COAT PROTEIN F-LIKE PROTEIN YHCQ"/>
    <property type="match status" value="1"/>
</dbReference>
<dbReference type="GO" id="GO:0030435">
    <property type="term" value="P:sporulation resulting in formation of a cellular spore"/>
    <property type="evidence" value="ECO:0007669"/>
    <property type="project" value="UniProtKB-KW"/>
</dbReference>
<comment type="subcellular location">
    <subcellularLocation>
        <location evidence="2">Spore coat</location>
    </subcellularLocation>
</comment>
<accession>A0A370GDY2</accession>
<evidence type="ECO:0000256" key="3">
    <source>
        <dbReference type="ARBA" id="ARBA00024344"/>
    </source>
</evidence>
<evidence type="ECO:0000256" key="2">
    <source>
        <dbReference type="ARBA" id="ARBA00024325"/>
    </source>
</evidence>
<dbReference type="AlphaFoldDB" id="A0A370GDY2"/>
<dbReference type="InterPro" id="IPR012851">
    <property type="entry name" value="Spore_coat_CotF-like"/>
</dbReference>
<gene>
    <name evidence="5" type="ORF">DFR59_10650</name>
</gene>
<keyword evidence="1" id="KW-0749">Sporulation</keyword>
<comment type="similarity">
    <text evidence="3">Belongs to the CotF family.</text>
</comment>
<evidence type="ECO:0000313" key="5">
    <source>
        <dbReference type="EMBL" id="RDI41891.1"/>
    </source>
</evidence>
<proteinExistence type="inferred from homology"/>
<keyword evidence="6" id="KW-1185">Reference proteome</keyword>
<sequence>MQNRFNPGTQPQGMPYQMPPQQPQNTQSQNIPPQMNHGGHEIFDLHEIIAGMINVLDQYMMFRLFIKDPELLDILDRQYRFILDQYNITCECFTTGKDPSHPTQSYKMTQTHDVVYGIKPTQPKKPNQSIMEIQDKGISAHMLGLIKSTASLLTMTSVEVTNPVVRRVLADSVPNFIEMAYEIFLYQNKHQYYQVPQLAPNDMNQMTNSYVPFTGQPQMPNPGQMNGYQR</sequence>
<feature type="region of interest" description="Disordered" evidence="4">
    <location>
        <begin position="1"/>
        <end position="38"/>
    </location>
</feature>